<gene>
    <name evidence="1" type="ORF">GGR89_000629</name>
</gene>
<dbReference type="EMBL" id="JAATJB010000001">
    <property type="protein sequence ID" value="NJB96337.1"/>
    <property type="molecule type" value="Genomic_DNA"/>
</dbReference>
<comment type="caution">
    <text evidence="1">The sequence shown here is derived from an EMBL/GenBank/DDBJ whole genome shotgun (WGS) entry which is preliminary data.</text>
</comment>
<dbReference type="Proteomes" id="UP000531251">
    <property type="component" value="Unassembled WGS sequence"/>
</dbReference>
<accession>A0A7X5XVX1</accession>
<dbReference type="AlphaFoldDB" id="A0A7X5XVX1"/>
<evidence type="ECO:0000313" key="1">
    <source>
        <dbReference type="EMBL" id="NJB96337.1"/>
    </source>
</evidence>
<sequence length="31" mass="3684">MWHSYNGNKGRRVRHLLLPPSTMCRYGKDLP</sequence>
<proteinExistence type="predicted"/>
<protein>
    <submittedName>
        <fullName evidence="1">Uncharacterized protein</fullName>
    </submittedName>
</protein>
<keyword evidence="2" id="KW-1185">Reference proteome</keyword>
<organism evidence="1 2">
    <name type="scientific">Sphingomonas trueperi</name>
    <dbReference type="NCBI Taxonomy" id="53317"/>
    <lineage>
        <taxon>Bacteria</taxon>
        <taxon>Pseudomonadati</taxon>
        <taxon>Pseudomonadota</taxon>
        <taxon>Alphaproteobacteria</taxon>
        <taxon>Sphingomonadales</taxon>
        <taxon>Sphingomonadaceae</taxon>
        <taxon>Sphingomonas</taxon>
    </lineage>
</organism>
<name>A0A7X5XVX1_9SPHN</name>
<reference evidence="1 2" key="1">
    <citation type="submission" date="2020-03" db="EMBL/GenBank/DDBJ databases">
        <title>Genomic Encyclopedia of Type Strains, Phase IV (KMG-IV): sequencing the most valuable type-strain genomes for metagenomic binning, comparative biology and taxonomic classification.</title>
        <authorList>
            <person name="Goeker M."/>
        </authorList>
    </citation>
    <scope>NUCLEOTIDE SEQUENCE [LARGE SCALE GENOMIC DNA]</scope>
    <source>
        <strain evidence="1 2">DSM 7225</strain>
    </source>
</reference>
<evidence type="ECO:0000313" key="2">
    <source>
        <dbReference type="Proteomes" id="UP000531251"/>
    </source>
</evidence>